<dbReference type="RefSeq" id="WP_214300186.1">
    <property type="nucleotide sequence ID" value="NZ_JAHDYS010000013.1"/>
</dbReference>
<dbReference type="CDD" id="cd05403">
    <property type="entry name" value="NT_KNTase_like"/>
    <property type="match status" value="1"/>
</dbReference>
<comment type="caution">
    <text evidence="2">The sequence shown here is derived from an EMBL/GenBank/DDBJ whole genome shotgun (WGS) entry which is preliminary data.</text>
</comment>
<dbReference type="Proteomes" id="UP000784128">
    <property type="component" value="Unassembled WGS sequence"/>
</dbReference>
<dbReference type="Gene3D" id="3.30.460.10">
    <property type="entry name" value="Beta Polymerase, domain 2"/>
    <property type="match status" value="1"/>
</dbReference>
<proteinExistence type="predicted"/>
<organism evidence="2 3">
    <name type="scientific">Pelotalea chapellei</name>
    <dbReference type="NCBI Taxonomy" id="44671"/>
    <lineage>
        <taxon>Bacteria</taxon>
        <taxon>Pseudomonadati</taxon>
        <taxon>Thermodesulfobacteriota</taxon>
        <taxon>Desulfuromonadia</taxon>
        <taxon>Geobacterales</taxon>
        <taxon>Geobacteraceae</taxon>
        <taxon>Pelotalea</taxon>
    </lineage>
</organism>
<keyword evidence="3" id="KW-1185">Reference proteome</keyword>
<feature type="domain" description="Polymerase nucleotidyl transferase" evidence="1">
    <location>
        <begin position="11"/>
        <end position="87"/>
    </location>
</feature>
<accession>A0ABS5UAW8</accession>
<protein>
    <submittedName>
        <fullName evidence="2">Nucleotidyltransferase domain-containing protein</fullName>
    </submittedName>
</protein>
<dbReference type="Pfam" id="PF01909">
    <property type="entry name" value="NTP_transf_2"/>
    <property type="match status" value="1"/>
</dbReference>
<sequence>MLDLTPHHLTEVRRILLLHVPGRRVCAFGSRVQGNAKPFSDLDLVVMGEVPLDFRQLAVLKDAFTESNLPFRVDVIDWASTSDTFRRIIEGAFEVVAGE</sequence>
<evidence type="ECO:0000313" key="3">
    <source>
        <dbReference type="Proteomes" id="UP000784128"/>
    </source>
</evidence>
<dbReference type="InterPro" id="IPR043519">
    <property type="entry name" value="NT_sf"/>
</dbReference>
<name>A0ABS5UAW8_9BACT</name>
<evidence type="ECO:0000259" key="1">
    <source>
        <dbReference type="Pfam" id="PF01909"/>
    </source>
</evidence>
<reference evidence="2 3" key="1">
    <citation type="submission" date="2021-05" db="EMBL/GenBank/DDBJ databases">
        <title>The draft genome of Geobacter chapellei DSM 13688.</title>
        <authorList>
            <person name="Xu Z."/>
            <person name="Masuda Y."/>
            <person name="Itoh H."/>
            <person name="Senoo K."/>
        </authorList>
    </citation>
    <scope>NUCLEOTIDE SEQUENCE [LARGE SCALE GENOMIC DNA]</scope>
    <source>
        <strain evidence="2 3">DSM 13688</strain>
    </source>
</reference>
<gene>
    <name evidence="2" type="ORF">KJB30_13525</name>
</gene>
<dbReference type="InterPro" id="IPR002934">
    <property type="entry name" value="Polymerase_NTP_transf_dom"/>
</dbReference>
<evidence type="ECO:0000313" key="2">
    <source>
        <dbReference type="EMBL" id="MBT1072810.1"/>
    </source>
</evidence>
<dbReference type="SUPFAM" id="SSF81301">
    <property type="entry name" value="Nucleotidyltransferase"/>
    <property type="match status" value="1"/>
</dbReference>
<dbReference type="EMBL" id="JAHDYS010000013">
    <property type="protein sequence ID" value="MBT1072810.1"/>
    <property type="molecule type" value="Genomic_DNA"/>
</dbReference>